<dbReference type="Proteomes" id="UP001236652">
    <property type="component" value="Chromosome"/>
</dbReference>
<dbReference type="InterPro" id="IPR020843">
    <property type="entry name" value="ER"/>
</dbReference>
<dbReference type="Gene3D" id="3.90.180.10">
    <property type="entry name" value="Medium-chain alcohol dehydrogenases, catalytic domain"/>
    <property type="match status" value="1"/>
</dbReference>
<dbReference type="PANTHER" id="PTHR48106">
    <property type="entry name" value="QUINONE OXIDOREDUCTASE PIG3-RELATED"/>
    <property type="match status" value="1"/>
</dbReference>
<keyword evidence="5" id="KW-1185">Reference proteome</keyword>
<dbReference type="SUPFAM" id="SSF51735">
    <property type="entry name" value="NAD(P)-binding Rossmann-fold domains"/>
    <property type="match status" value="1"/>
</dbReference>
<keyword evidence="2" id="KW-0560">Oxidoreductase</keyword>
<dbReference type="Pfam" id="PF00107">
    <property type="entry name" value="ADH_zinc_N"/>
    <property type="match status" value="1"/>
</dbReference>
<dbReference type="SMART" id="SM00829">
    <property type="entry name" value="PKS_ER"/>
    <property type="match status" value="1"/>
</dbReference>
<evidence type="ECO:0000313" key="4">
    <source>
        <dbReference type="EMBL" id="WIG00209.1"/>
    </source>
</evidence>
<proteinExistence type="predicted"/>
<dbReference type="SUPFAM" id="SSF50129">
    <property type="entry name" value="GroES-like"/>
    <property type="match status" value="1"/>
</dbReference>
<accession>A0ABY8V414</accession>
<sequence>MKKIEVRRFGGPEVMCVVEADLPEINEDEVLIKVNKASVNFADIKKRKGSGTQGVFPFTPGLDAMGVVVEKGQNVSKIEIGQRVIAFPKEGSYAEYVVASETLTYKVPNRLNDETAAACPTVGILAYKLLHDIARLRLGERVLIHAAAGGVGTTAIGLAKQMGARTIVGVVGHKDKLEIAYQAGADHVFLNDRFSEEVITRMGGVDVVLDSVGGKVSKESLNCLAHYGRLVQFGNAGGHTGQFQTSQLHKSCRSILGYSLGTTRQERPETIRGAAHEVLRLLETKQLHIPVSKQYSLEEIRDAHAWVESRRSIGKLVINVNR</sequence>
<dbReference type="InterPro" id="IPR011032">
    <property type="entry name" value="GroES-like_sf"/>
</dbReference>
<evidence type="ECO:0000313" key="5">
    <source>
        <dbReference type="Proteomes" id="UP001236652"/>
    </source>
</evidence>
<gene>
    <name evidence="4" type="ORF">QNI29_13775</name>
</gene>
<dbReference type="EMBL" id="CP126446">
    <property type="protein sequence ID" value="WIG00209.1"/>
    <property type="molecule type" value="Genomic_DNA"/>
</dbReference>
<organism evidence="4 5">
    <name type="scientific">Pontibacillus chungwhensis</name>
    <dbReference type="NCBI Taxonomy" id="265426"/>
    <lineage>
        <taxon>Bacteria</taxon>
        <taxon>Bacillati</taxon>
        <taxon>Bacillota</taxon>
        <taxon>Bacilli</taxon>
        <taxon>Bacillales</taxon>
        <taxon>Bacillaceae</taxon>
        <taxon>Pontibacillus</taxon>
    </lineage>
</organism>
<evidence type="ECO:0000256" key="1">
    <source>
        <dbReference type="ARBA" id="ARBA00022857"/>
    </source>
</evidence>
<reference evidence="4 5" key="1">
    <citation type="submission" date="2023-05" db="EMBL/GenBank/DDBJ databases">
        <title>Comparative genomics reveals the evidence of polycyclic aromatic hydrocarbons degradation in moderately halophilic genus Pontibacillus.</title>
        <authorList>
            <person name="Yang H."/>
            <person name="Qian Z."/>
        </authorList>
    </citation>
    <scope>NUCLEOTIDE SEQUENCE [LARGE SCALE GENOMIC DNA]</scope>
    <source>
        <strain evidence="5">HN14</strain>
    </source>
</reference>
<dbReference type="InterPro" id="IPR036291">
    <property type="entry name" value="NAD(P)-bd_dom_sf"/>
</dbReference>
<feature type="domain" description="Enoyl reductase (ER)" evidence="3">
    <location>
        <begin position="10"/>
        <end position="318"/>
    </location>
</feature>
<protein>
    <submittedName>
        <fullName evidence="4">Zinc-binding dehydrogenase</fullName>
    </submittedName>
</protein>
<dbReference type="InterPro" id="IPR013149">
    <property type="entry name" value="ADH-like_C"/>
</dbReference>
<evidence type="ECO:0000259" key="3">
    <source>
        <dbReference type="SMART" id="SM00829"/>
    </source>
</evidence>
<dbReference type="Pfam" id="PF08240">
    <property type="entry name" value="ADH_N"/>
    <property type="match status" value="1"/>
</dbReference>
<name>A0ABY8V414_9BACI</name>
<dbReference type="RefSeq" id="WP_231417081.1">
    <property type="nucleotide sequence ID" value="NZ_CP126446.1"/>
</dbReference>
<dbReference type="Gene3D" id="3.40.50.720">
    <property type="entry name" value="NAD(P)-binding Rossmann-like Domain"/>
    <property type="match status" value="1"/>
</dbReference>
<keyword evidence="1" id="KW-0521">NADP</keyword>
<evidence type="ECO:0000256" key="2">
    <source>
        <dbReference type="ARBA" id="ARBA00023002"/>
    </source>
</evidence>
<dbReference type="InterPro" id="IPR013154">
    <property type="entry name" value="ADH-like_N"/>
</dbReference>
<dbReference type="PANTHER" id="PTHR48106:SF13">
    <property type="entry name" value="QUINONE OXIDOREDUCTASE-RELATED"/>
    <property type="match status" value="1"/>
</dbReference>